<feature type="transmembrane region" description="Helical" evidence="1">
    <location>
        <begin position="68"/>
        <end position="91"/>
    </location>
</feature>
<protein>
    <submittedName>
        <fullName evidence="2">Dynamin-binding protein</fullName>
    </submittedName>
</protein>
<sequence length="114" mass="13275">MYGTLHDSTHLLILEFFFGGRGLDKSKRSFVFLLPIILRQKGGKAMRFCTGKVFWDYFRIMHHKIIRLTGSSVPIWIVLCHFIVFCGIQMIPVNSGHLLTSTFLPKYTLYKYTL</sequence>
<proteinExistence type="predicted"/>
<keyword evidence="3" id="KW-1185">Reference proteome</keyword>
<dbReference type="EMBL" id="QXTE01000183">
    <property type="protein sequence ID" value="TFK02600.1"/>
    <property type="molecule type" value="Genomic_DNA"/>
</dbReference>
<name>A0A4D9E6C1_9SAUR</name>
<evidence type="ECO:0000313" key="3">
    <source>
        <dbReference type="Proteomes" id="UP000297703"/>
    </source>
</evidence>
<organism evidence="2 3">
    <name type="scientific">Platysternon megacephalum</name>
    <name type="common">big-headed turtle</name>
    <dbReference type="NCBI Taxonomy" id="55544"/>
    <lineage>
        <taxon>Eukaryota</taxon>
        <taxon>Metazoa</taxon>
        <taxon>Chordata</taxon>
        <taxon>Craniata</taxon>
        <taxon>Vertebrata</taxon>
        <taxon>Euteleostomi</taxon>
        <taxon>Archelosauria</taxon>
        <taxon>Testudinata</taxon>
        <taxon>Testudines</taxon>
        <taxon>Cryptodira</taxon>
        <taxon>Durocryptodira</taxon>
        <taxon>Testudinoidea</taxon>
        <taxon>Platysternidae</taxon>
        <taxon>Platysternon</taxon>
    </lineage>
</organism>
<keyword evidence="1" id="KW-0812">Transmembrane</keyword>
<evidence type="ECO:0000256" key="1">
    <source>
        <dbReference type="SAM" id="Phobius"/>
    </source>
</evidence>
<accession>A0A4D9E6C1</accession>
<keyword evidence="1" id="KW-0472">Membrane</keyword>
<dbReference type="AlphaFoldDB" id="A0A4D9E6C1"/>
<evidence type="ECO:0000313" key="2">
    <source>
        <dbReference type="EMBL" id="TFK02600.1"/>
    </source>
</evidence>
<gene>
    <name evidence="2" type="ORF">DR999_PMT15093</name>
</gene>
<keyword evidence="1" id="KW-1133">Transmembrane helix</keyword>
<reference evidence="2 3" key="1">
    <citation type="submission" date="2019-04" db="EMBL/GenBank/DDBJ databases">
        <title>Draft genome of the big-headed turtle Platysternon megacephalum.</title>
        <authorList>
            <person name="Gong S."/>
        </authorList>
    </citation>
    <scope>NUCLEOTIDE SEQUENCE [LARGE SCALE GENOMIC DNA]</scope>
    <source>
        <strain evidence="2">DO16091913</strain>
        <tissue evidence="2">Muscle</tissue>
    </source>
</reference>
<reference evidence="2 3" key="2">
    <citation type="submission" date="2019-04" db="EMBL/GenBank/DDBJ databases">
        <title>The genome sequence of big-headed turtle.</title>
        <authorList>
            <person name="Gong S."/>
        </authorList>
    </citation>
    <scope>NUCLEOTIDE SEQUENCE [LARGE SCALE GENOMIC DNA]</scope>
    <source>
        <strain evidence="2">DO16091913</strain>
        <tissue evidence="2">Muscle</tissue>
    </source>
</reference>
<comment type="caution">
    <text evidence="2">The sequence shown here is derived from an EMBL/GenBank/DDBJ whole genome shotgun (WGS) entry which is preliminary data.</text>
</comment>
<dbReference type="Proteomes" id="UP000297703">
    <property type="component" value="Unassembled WGS sequence"/>
</dbReference>